<protein>
    <recommendedName>
        <fullName evidence="3">Lipoprotein</fullName>
    </recommendedName>
</protein>
<organism evidence="1 2">
    <name type="scientific">Flavobacterium branchiophilum</name>
    <dbReference type="NCBI Taxonomy" id="55197"/>
    <lineage>
        <taxon>Bacteria</taxon>
        <taxon>Pseudomonadati</taxon>
        <taxon>Bacteroidota</taxon>
        <taxon>Flavobacteriia</taxon>
        <taxon>Flavobacteriales</taxon>
        <taxon>Flavobacteriaceae</taxon>
        <taxon>Flavobacterium</taxon>
    </lineage>
</organism>
<proteinExistence type="predicted"/>
<dbReference type="RefSeq" id="WP_089081160.1">
    <property type="nucleotide sequence ID" value="NZ_VFPJ01000001.1"/>
</dbReference>
<evidence type="ECO:0000313" key="1">
    <source>
        <dbReference type="EMBL" id="TQM39293.1"/>
    </source>
</evidence>
<accession>A0A543FZN4</accession>
<sequence length="129" mass="14817">MKTKLLLFLFFILYGCISQKKSIGIYVLTKKNTSYNIVLKLEDNKRYELQTVSSVGGGITRGNWVEGKNNIKLLPDKPNIDRVFLDDTIVDRQEFRPFSDTIILKIKGNKLYRIKGAGIISKKFCLIKL</sequence>
<dbReference type="AlphaFoldDB" id="A0A543FZN4"/>
<evidence type="ECO:0000313" key="2">
    <source>
        <dbReference type="Proteomes" id="UP000320773"/>
    </source>
</evidence>
<dbReference type="EMBL" id="VFPJ01000001">
    <property type="protein sequence ID" value="TQM39293.1"/>
    <property type="molecule type" value="Genomic_DNA"/>
</dbReference>
<dbReference type="PROSITE" id="PS51257">
    <property type="entry name" value="PROKAR_LIPOPROTEIN"/>
    <property type="match status" value="1"/>
</dbReference>
<evidence type="ECO:0008006" key="3">
    <source>
        <dbReference type="Google" id="ProtNLM"/>
    </source>
</evidence>
<gene>
    <name evidence="1" type="ORF">BC670_0071</name>
</gene>
<name>A0A543FZN4_9FLAO</name>
<reference evidence="1 2" key="1">
    <citation type="submission" date="2019-06" db="EMBL/GenBank/DDBJ databases">
        <title>Genomic Encyclopedia of Archaeal and Bacterial Type Strains, Phase II (KMG-II): from individual species to whole genera.</title>
        <authorList>
            <person name="Goeker M."/>
        </authorList>
    </citation>
    <scope>NUCLEOTIDE SEQUENCE [LARGE SCALE GENOMIC DNA]</scope>
    <source>
        <strain evidence="1 2">DSM 24789</strain>
    </source>
</reference>
<comment type="caution">
    <text evidence="1">The sequence shown here is derived from an EMBL/GenBank/DDBJ whole genome shotgun (WGS) entry which is preliminary data.</text>
</comment>
<dbReference type="Proteomes" id="UP000320773">
    <property type="component" value="Unassembled WGS sequence"/>
</dbReference>